<evidence type="ECO:0000313" key="12">
    <source>
        <dbReference type="Proteomes" id="UP001206312"/>
    </source>
</evidence>
<evidence type="ECO:0000256" key="1">
    <source>
        <dbReference type="ARBA" id="ARBA00002056"/>
    </source>
</evidence>
<evidence type="ECO:0000256" key="7">
    <source>
        <dbReference type="ARBA" id="ARBA00022679"/>
    </source>
</evidence>
<dbReference type="Proteomes" id="UP001206312">
    <property type="component" value="Unassembled WGS sequence"/>
</dbReference>
<reference evidence="11 12" key="1">
    <citation type="submission" date="2022-06" db="EMBL/GenBank/DDBJ databases">
        <authorList>
            <person name="Xuan X."/>
        </authorList>
    </citation>
    <scope>NUCLEOTIDE SEQUENCE [LARGE SCALE GENOMIC DNA]</scope>
    <source>
        <strain evidence="11 12">2V75</strain>
    </source>
</reference>
<evidence type="ECO:0000256" key="6">
    <source>
        <dbReference type="ARBA" id="ARBA00022676"/>
    </source>
</evidence>
<sequence length="373" mass="41806">MKYYIIAGEASGDLHGSNLVRALHRHDPGAEVRCWGGDRMEAAGATLVKHYRELSFMGFLEVLANLPAIFRNLSFCKKDIESFGPDALIFIDFSGFNLRIAQWARQKGYRTHYYISPQVWASREGRVRKIKRDIDELYVILPFEKEFYEEKHGMPVHFVGHPLIDALEGLPERDPAGFRQAHGLDPDKPIIAILPGSRAQEVRSILPVMLALVPRFPAYQFVVAGAPSLDPDFYREFLEGSRARLLQEQTYPLLLHAHAALVTSGTATLETALLGVPQVVCYKGNWVSYQIARRLITLKYISLVNLIMDREVVTELIQGDLTPDNLSGELEAILEGKGREEQLEAYGVLRQKLGGKGASYKAAKLIVGFSKRG</sequence>
<accession>A0ABT1B1C5</accession>
<dbReference type="Gene3D" id="3.40.50.2000">
    <property type="entry name" value="Glycogen Phosphorylase B"/>
    <property type="match status" value="1"/>
</dbReference>
<dbReference type="PANTHER" id="PTHR30372:SF4">
    <property type="entry name" value="LIPID-A-DISACCHARIDE SYNTHASE, MITOCHONDRIAL-RELATED"/>
    <property type="match status" value="1"/>
</dbReference>
<proteinExistence type="predicted"/>
<dbReference type="PANTHER" id="PTHR30372">
    <property type="entry name" value="LIPID-A-DISACCHARIDE SYNTHASE"/>
    <property type="match status" value="1"/>
</dbReference>
<dbReference type="NCBIfam" id="TIGR00215">
    <property type="entry name" value="lpxB"/>
    <property type="match status" value="1"/>
</dbReference>
<dbReference type="Pfam" id="PF02684">
    <property type="entry name" value="LpxB"/>
    <property type="match status" value="1"/>
</dbReference>
<protein>
    <recommendedName>
        <fullName evidence="3 10">Lipid-A-disaccharide synthase</fullName>
        <ecNumber evidence="2 10">2.4.1.182</ecNumber>
    </recommendedName>
</protein>
<evidence type="ECO:0000256" key="9">
    <source>
        <dbReference type="ARBA" id="ARBA00048975"/>
    </source>
</evidence>
<keyword evidence="12" id="KW-1185">Reference proteome</keyword>
<organism evidence="11 12">
    <name type="scientific">Robiginitalea marina</name>
    <dbReference type="NCBI Taxonomy" id="2954105"/>
    <lineage>
        <taxon>Bacteria</taxon>
        <taxon>Pseudomonadati</taxon>
        <taxon>Bacteroidota</taxon>
        <taxon>Flavobacteriia</taxon>
        <taxon>Flavobacteriales</taxon>
        <taxon>Flavobacteriaceae</taxon>
        <taxon>Robiginitalea</taxon>
    </lineage>
</organism>
<dbReference type="SUPFAM" id="SSF53756">
    <property type="entry name" value="UDP-Glycosyltransferase/glycogen phosphorylase"/>
    <property type="match status" value="1"/>
</dbReference>
<keyword evidence="7 11" id="KW-0808">Transferase</keyword>
<evidence type="ECO:0000256" key="3">
    <source>
        <dbReference type="ARBA" id="ARBA00020902"/>
    </source>
</evidence>
<dbReference type="EMBL" id="JAMXIB010000012">
    <property type="protein sequence ID" value="MCO5725707.1"/>
    <property type="molecule type" value="Genomic_DNA"/>
</dbReference>
<evidence type="ECO:0000256" key="10">
    <source>
        <dbReference type="NCBIfam" id="TIGR00215"/>
    </source>
</evidence>
<name>A0ABT1B1C5_9FLAO</name>
<dbReference type="RefSeq" id="WP_252742078.1">
    <property type="nucleotide sequence ID" value="NZ_JAMXIB010000012.1"/>
</dbReference>
<keyword evidence="6 11" id="KW-0328">Glycosyltransferase</keyword>
<comment type="function">
    <text evidence="1">Condensation of UDP-2,3-diacylglucosamine and 2,3-diacylglucosamine-1-phosphate to form lipid A disaccharide, a precursor of lipid A, a phosphorylated glycolipid that anchors the lipopolysaccharide to the outer membrane of the cell.</text>
</comment>
<evidence type="ECO:0000256" key="5">
    <source>
        <dbReference type="ARBA" id="ARBA00022556"/>
    </source>
</evidence>
<evidence type="ECO:0000256" key="8">
    <source>
        <dbReference type="ARBA" id="ARBA00023098"/>
    </source>
</evidence>
<comment type="catalytic activity">
    <reaction evidence="9">
        <text>a lipid X + a UDP-2-N,3-O-bis[(3R)-3-hydroxyacyl]-alpha-D-glucosamine = a lipid A disaccharide + UDP + H(+)</text>
        <dbReference type="Rhea" id="RHEA:67828"/>
        <dbReference type="ChEBI" id="CHEBI:15378"/>
        <dbReference type="ChEBI" id="CHEBI:58223"/>
        <dbReference type="ChEBI" id="CHEBI:137748"/>
        <dbReference type="ChEBI" id="CHEBI:176338"/>
        <dbReference type="ChEBI" id="CHEBI:176343"/>
        <dbReference type="EC" id="2.4.1.182"/>
    </reaction>
</comment>
<evidence type="ECO:0000256" key="4">
    <source>
        <dbReference type="ARBA" id="ARBA00022516"/>
    </source>
</evidence>
<keyword evidence="5" id="KW-0441">Lipid A biosynthesis</keyword>
<keyword evidence="4" id="KW-0444">Lipid biosynthesis</keyword>
<dbReference type="EC" id="2.4.1.182" evidence="2 10"/>
<gene>
    <name evidence="11" type="primary">lpxB</name>
    <name evidence="11" type="ORF">NG653_12640</name>
</gene>
<keyword evidence="8" id="KW-0443">Lipid metabolism</keyword>
<dbReference type="InterPro" id="IPR003835">
    <property type="entry name" value="Glyco_trans_19"/>
</dbReference>
<comment type="caution">
    <text evidence="11">The sequence shown here is derived from an EMBL/GenBank/DDBJ whole genome shotgun (WGS) entry which is preliminary data.</text>
</comment>
<evidence type="ECO:0000313" key="11">
    <source>
        <dbReference type="EMBL" id="MCO5725707.1"/>
    </source>
</evidence>
<dbReference type="GO" id="GO:0008915">
    <property type="term" value="F:lipid-A-disaccharide synthase activity"/>
    <property type="evidence" value="ECO:0007669"/>
    <property type="project" value="UniProtKB-EC"/>
</dbReference>
<evidence type="ECO:0000256" key="2">
    <source>
        <dbReference type="ARBA" id="ARBA00012687"/>
    </source>
</evidence>